<evidence type="ECO:0000256" key="8">
    <source>
        <dbReference type="ARBA" id="ARBA00032018"/>
    </source>
</evidence>
<dbReference type="Proteomes" id="UP000011086">
    <property type="component" value="Unassembled WGS sequence"/>
</dbReference>
<comment type="subcellular location">
    <subcellularLocation>
        <location evidence="1 9">Nucleus</location>
    </subcellularLocation>
</comment>
<dbReference type="AlphaFoldDB" id="A0AA97NXL2"/>
<keyword evidence="5 9" id="KW-0010">Activator</keyword>
<dbReference type="InterPro" id="IPR013942">
    <property type="entry name" value="Mediator_Med19_fun"/>
</dbReference>
<gene>
    <name evidence="9" type="primary">MED19</name>
    <name evidence="11" type="ORF">OOU_Y34scaffold00552g95</name>
</gene>
<keyword evidence="6 9" id="KW-0804">Transcription</keyword>
<evidence type="ECO:0000256" key="9">
    <source>
        <dbReference type="RuleBase" id="RU364151"/>
    </source>
</evidence>
<proteinExistence type="inferred from homology"/>
<dbReference type="GO" id="GO:0006357">
    <property type="term" value="P:regulation of transcription by RNA polymerase II"/>
    <property type="evidence" value="ECO:0007669"/>
    <property type="project" value="InterPro"/>
</dbReference>
<organism evidence="11">
    <name type="scientific">Pyricularia oryzae (strain Y34)</name>
    <name type="common">Rice blast fungus</name>
    <name type="synonym">Magnaporthe oryzae</name>
    <dbReference type="NCBI Taxonomy" id="1143189"/>
    <lineage>
        <taxon>Eukaryota</taxon>
        <taxon>Fungi</taxon>
        <taxon>Dikarya</taxon>
        <taxon>Ascomycota</taxon>
        <taxon>Pezizomycotina</taxon>
        <taxon>Sordariomycetes</taxon>
        <taxon>Sordariomycetidae</taxon>
        <taxon>Magnaporthales</taxon>
        <taxon>Pyriculariaceae</taxon>
        <taxon>Pyricularia</taxon>
    </lineage>
</organism>
<feature type="compositionally biased region" description="Low complexity" evidence="10">
    <location>
        <begin position="1"/>
        <end position="38"/>
    </location>
</feature>
<evidence type="ECO:0000256" key="5">
    <source>
        <dbReference type="ARBA" id="ARBA00023159"/>
    </source>
</evidence>
<feature type="region of interest" description="Disordered" evidence="10">
    <location>
        <begin position="237"/>
        <end position="300"/>
    </location>
</feature>
<evidence type="ECO:0000256" key="2">
    <source>
        <dbReference type="ARBA" id="ARBA00009259"/>
    </source>
</evidence>
<comment type="similarity">
    <text evidence="2 9">Belongs to the Mediator complex subunit 19 family.</text>
</comment>
<evidence type="ECO:0000256" key="6">
    <source>
        <dbReference type="ARBA" id="ARBA00023163"/>
    </source>
</evidence>
<evidence type="ECO:0000256" key="7">
    <source>
        <dbReference type="ARBA" id="ARBA00023242"/>
    </source>
</evidence>
<keyword evidence="7 9" id="KW-0539">Nucleus</keyword>
<dbReference type="GO" id="GO:0016592">
    <property type="term" value="C:mediator complex"/>
    <property type="evidence" value="ECO:0007669"/>
    <property type="project" value="InterPro"/>
</dbReference>
<sequence length="392" mass="42722">MSFHPQTPQSPSQTSPSISDPSTSLNSSMTSTTTNLPTPAHSVTGSCLPSEMNPDIIMGDDTPQKRKRALEDGGDRDHKKAHIEDRRLGIENLHMDVGEKYLLCRTQHVSSFPRMSDDLFEAFGLTGIAAEVARVLPNGEKNAMRKTYKGHIKKLGVAGHFDAVKKNHEDPSSLLAMYFAPAEDWINTEVHGKDITAGLSNEALQNLSRATTMARGPISKKDWDTSVLGDLDKAAKQTSSAKVTAPNTPLNLPPLNRPKGSQPPAGEAARIRRVGKKRSYGDSSFEGYSEAFTDDDPGADVGYSTGEGDGGQKRRKKVHILGLSPLNFMHVDTDRLQNPGTPAQNYPSAVRQQNYGPGMNVCTTVQARAKTQRDDDAQGFRRQTSHFSPSNR</sequence>
<comment type="subunit">
    <text evidence="9">Component of the Mediator complex.</text>
</comment>
<dbReference type="Pfam" id="PF08633">
    <property type="entry name" value="Rox3"/>
    <property type="match status" value="1"/>
</dbReference>
<evidence type="ECO:0000256" key="10">
    <source>
        <dbReference type="SAM" id="MobiDB-lite"/>
    </source>
</evidence>
<dbReference type="GO" id="GO:0003712">
    <property type="term" value="F:transcription coregulator activity"/>
    <property type="evidence" value="ECO:0007669"/>
    <property type="project" value="InterPro"/>
</dbReference>
<name>A0AA97NXL2_PYRO3</name>
<protein>
    <recommendedName>
        <fullName evidence="3 9">Mediator of RNA polymerase II transcription subunit 19</fullName>
    </recommendedName>
    <alternativeName>
        <fullName evidence="8 9">Mediator complex subunit 19</fullName>
    </alternativeName>
</protein>
<accession>A0AA97NXL2</accession>
<evidence type="ECO:0000256" key="3">
    <source>
        <dbReference type="ARBA" id="ARBA00019615"/>
    </source>
</evidence>
<feature type="compositionally biased region" description="Basic and acidic residues" evidence="10">
    <location>
        <begin position="69"/>
        <end position="81"/>
    </location>
</feature>
<comment type="function">
    <text evidence="9">Component of the Mediator complex, a coactivator involved in the regulated transcription of nearly all RNA polymerase II-dependent genes. Mediator functions as a bridge to convey information from gene-specific regulatory proteins to the basal RNA polymerase II transcription machinery. Mediator is recruited to promoters by direct interactions with regulatory proteins and serves as a scaffold for the assembly of a functional preinitiation complex with RNA polymerase II and the general transcription factors.</text>
</comment>
<feature type="region of interest" description="Disordered" evidence="10">
    <location>
        <begin position="1"/>
        <end position="81"/>
    </location>
</feature>
<keyword evidence="4 9" id="KW-0805">Transcription regulation</keyword>
<evidence type="ECO:0000256" key="4">
    <source>
        <dbReference type="ARBA" id="ARBA00023015"/>
    </source>
</evidence>
<evidence type="ECO:0000313" key="11">
    <source>
        <dbReference type="EMBL" id="ELQ38140.1"/>
    </source>
</evidence>
<feature type="region of interest" description="Disordered" evidence="10">
    <location>
        <begin position="369"/>
        <end position="392"/>
    </location>
</feature>
<evidence type="ECO:0000256" key="1">
    <source>
        <dbReference type="ARBA" id="ARBA00004123"/>
    </source>
</evidence>
<reference evidence="11" key="1">
    <citation type="journal article" date="2012" name="PLoS Genet.">
        <title>Comparative analysis of the genomes of two field isolates of the rice blast fungus Magnaporthe oryzae.</title>
        <authorList>
            <person name="Xue M."/>
            <person name="Yang J."/>
            <person name="Li Z."/>
            <person name="Hu S."/>
            <person name="Yao N."/>
            <person name="Dean R.A."/>
            <person name="Zhao W."/>
            <person name="Shen M."/>
            <person name="Zhang H."/>
            <person name="Li C."/>
            <person name="Liu L."/>
            <person name="Cao L."/>
            <person name="Xu X."/>
            <person name="Xing Y."/>
            <person name="Hsiang T."/>
            <person name="Zhang Z."/>
            <person name="Xu J.R."/>
            <person name="Peng Y.L."/>
        </authorList>
    </citation>
    <scope>NUCLEOTIDE SEQUENCE</scope>
    <source>
        <strain evidence="11">Y34</strain>
    </source>
</reference>
<dbReference type="EMBL" id="JH793052">
    <property type="protein sequence ID" value="ELQ38140.1"/>
    <property type="molecule type" value="Genomic_DNA"/>
</dbReference>
<feature type="compositionally biased region" description="Polar residues" evidence="10">
    <location>
        <begin position="381"/>
        <end position="392"/>
    </location>
</feature>